<feature type="compositionally biased region" description="Polar residues" evidence="1">
    <location>
        <begin position="430"/>
        <end position="439"/>
    </location>
</feature>
<feature type="compositionally biased region" description="Basic and acidic residues" evidence="1">
    <location>
        <begin position="213"/>
        <end position="222"/>
    </location>
</feature>
<proteinExistence type="predicted"/>
<feature type="compositionally biased region" description="Basic and acidic residues" evidence="1">
    <location>
        <begin position="334"/>
        <end position="384"/>
    </location>
</feature>
<accession>A0A6V7QJM4</accession>
<feature type="region of interest" description="Disordered" evidence="1">
    <location>
        <begin position="303"/>
        <end position="469"/>
    </location>
</feature>
<evidence type="ECO:0000256" key="1">
    <source>
        <dbReference type="SAM" id="MobiDB-lite"/>
    </source>
</evidence>
<protein>
    <recommendedName>
        <fullName evidence="3">DUF3741 domain-containing protein</fullName>
    </recommendedName>
</protein>
<dbReference type="EMBL" id="LR862136">
    <property type="protein sequence ID" value="CAD1843372.1"/>
    <property type="molecule type" value="Genomic_DNA"/>
</dbReference>
<feature type="region of interest" description="Disordered" evidence="1">
    <location>
        <begin position="198"/>
        <end position="257"/>
    </location>
</feature>
<evidence type="ECO:0008006" key="3">
    <source>
        <dbReference type="Google" id="ProtNLM"/>
    </source>
</evidence>
<dbReference type="AlphaFoldDB" id="A0A6V7QJM4"/>
<dbReference type="PANTHER" id="PTHR34282">
    <property type="entry name" value="OS01G0228800 PROTEIN-RELATED"/>
    <property type="match status" value="1"/>
</dbReference>
<feature type="compositionally biased region" description="Basic and acidic residues" evidence="1">
    <location>
        <begin position="244"/>
        <end position="255"/>
    </location>
</feature>
<name>A0A6V7QJM4_ANACO</name>
<feature type="region of interest" description="Disordered" evidence="1">
    <location>
        <begin position="1"/>
        <end position="72"/>
    </location>
</feature>
<organism evidence="2">
    <name type="scientific">Ananas comosus var. bracteatus</name>
    <name type="common">red pineapple</name>
    <dbReference type="NCBI Taxonomy" id="296719"/>
    <lineage>
        <taxon>Eukaryota</taxon>
        <taxon>Viridiplantae</taxon>
        <taxon>Streptophyta</taxon>
        <taxon>Embryophyta</taxon>
        <taxon>Tracheophyta</taxon>
        <taxon>Spermatophyta</taxon>
        <taxon>Magnoliopsida</taxon>
        <taxon>Liliopsida</taxon>
        <taxon>Poales</taxon>
        <taxon>Bromeliaceae</taxon>
        <taxon>Bromelioideae</taxon>
        <taxon>Ananas</taxon>
    </lineage>
</organism>
<feature type="compositionally biased region" description="Basic and acidic residues" evidence="1">
    <location>
        <begin position="399"/>
        <end position="429"/>
    </location>
</feature>
<dbReference type="PANTHER" id="PTHR34282:SF2">
    <property type="entry name" value="DUF3741 DOMAIN-CONTAINING PROTEIN"/>
    <property type="match status" value="1"/>
</dbReference>
<sequence>MHQDSFRSVVHRSLSKSLPSKSKDKNETTQFAAAAAAADRIQKSSPSFASKPNFGSKERGEQKSSMACRDSSEAQLLKVSRGAQSLTQVINSWSREPNFSKHFAEDLLRGALDLQESLVMLENFQAASKSFSRMNDIKRKQEMAEEGIEGEIEEEVFVEATASKRFSSCGSSRYRVEELKKVIKDSFHRQNLLSASSSSRSLRYSTSSSSKVIEPHEEDTGTKKPKSSNLIAKLMGLEEAPLEEQAHPIKKEGKMRSISSPRAFFDIEMPKARRIQPVKENPDANRKALQEIVETMHFKGLLKNNQAEEHRKDDDAPPIVIMKPISSSSSSYSSEREGAWKEKEARPTKSVRKEKAADDEQVVRRTIERKESNHVEKCKGEPSQEVKASNSANGKQRKKESIKVKRSLPQEEKPISVQKKAEEKKEATRLSRSNTNNNKVLKPDKKPRATSNVSSSIKGKKTEVAQQVRSSPIIKTVTNNIKHKRDQKAINPQNQKDGVSATNGTCDDNCIQTAQVAEPCMEADDVREDQRVSCEITPNTSQVERSYSPAEEAIQCRTNKSSAKEASGIEDEIRLLLLTSPSFLSLAQELVGFETYQPVCNRVKDAGEVGIRYAKLYLDTAEEQMVRKHEQNHLFCPLFQTKIRRRRANYFSLEDLAEDISNGIGKLNSYSKFDDDGASKDDLYVKLERDLTCANMAINSMWDVGWVDLISGEDVNRVASEVSEHILSLLVQEICAD</sequence>
<evidence type="ECO:0000313" key="2">
    <source>
        <dbReference type="EMBL" id="CAD1843372.1"/>
    </source>
</evidence>
<reference evidence="2" key="1">
    <citation type="submission" date="2020-07" db="EMBL/GenBank/DDBJ databases">
        <authorList>
            <person name="Lin J."/>
        </authorList>
    </citation>
    <scope>NUCLEOTIDE SEQUENCE</scope>
</reference>
<feature type="compositionally biased region" description="Basic and acidic residues" evidence="1">
    <location>
        <begin position="306"/>
        <end position="315"/>
    </location>
</feature>
<feature type="compositionally biased region" description="Low complexity" evidence="1">
    <location>
        <begin position="198"/>
        <end position="210"/>
    </location>
</feature>
<gene>
    <name evidence="2" type="ORF">CB5_LOCUS26583</name>
</gene>